<evidence type="ECO:0000313" key="1">
    <source>
        <dbReference type="EMBL" id="NYE69453.1"/>
    </source>
</evidence>
<keyword evidence="2" id="KW-1185">Reference proteome</keyword>
<protein>
    <recommendedName>
        <fullName evidence="3">Tetratricopeptide repeat-containing protein</fullName>
    </recommendedName>
</protein>
<name>A0A7Y9I395_9ACTN</name>
<dbReference type="RefSeq" id="WP_179748239.1">
    <property type="nucleotide sequence ID" value="NZ_JACCBU010000001.1"/>
</dbReference>
<gene>
    <name evidence="1" type="ORF">BKA15_000782</name>
</gene>
<dbReference type="AlphaFoldDB" id="A0A7Y9I395"/>
<organism evidence="1 2">
    <name type="scientific">Microlunatus parietis</name>
    <dbReference type="NCBI Taxonomy" id="682979"/>
    <lineage>
        <taxon>Bacteria</taxon>
        <taxon>Bacillati</taxon>
        <taxon>Actinomycetota</taxon>
        <taxon>Actinomycetes</taxon>
        <taxon>Propionibacteriales</taxon>
        <taxon>Propionibacteriaceae</taxon>
        <taxon>Microlunatus</taxon>
    </lineage>
</organism>
<reference evidence="1 2" key="1">
    <citation type="submission" date="2020-07" db="EMBL/GenBank/DDBJ databases">
        <title>Sequencing the genomes of 1000 actinobacteria strains.</title>
        <authorList>
            <person name="Klenk H.-P."/>
        </authorList>
    </citation>
    <scope>NUCLEOTIDE SEQUENCE [LARGE SCALE GENOMIC DNA]</scope>
    <source>
        <strain evidence="1 2">DSM 22083</strain>
    </source>
</reference>
<accession>A0A7Y9I395</accession>
<evidence type="ECO:0000313" key="2">
    <source>
        <dbReference type="Proteomes" id="UP000569914"/>
    </source>
</evidence>
<dbReference type="Proteomes" id="UP000569914">
    <property type="component" value="Unassembled WGS sequence"/>
</dbReference>
<evidence type="ECO:0008006" key="3">
    <source>
        <dbReference type="Google" id="ProtNLM"/>
    </source>
</evidence>
<dbReference type="EMBL" id="JACCBU010000001">
    <property type="protein sequence ID" value="NYE69453.1"/>
    <property type="molecule type" value="Genomic_DNA"/>
</dbReference>
<proteinExistence type="predicted"/>
<sequence>MSTDPSPPAPAPDPRRLLDLARSEYRRGSLERAWQACREAAAIGRATGDAGLLADAATVIPGPAVGAWSLTAERHARRRRRSP</sequence>
<comment type="caution">
    <text evidence="1">The sequence shown here is derived from an EMBL/GenBank/DDBJ whole genome shotgun (WGS) entry which is preliminary data.</text>
</comment>